<dbReference type="Proteomes" id="UP000182321">
    <property type="component" value="Unassembled WGS sequence"/>
</dbReference>
<evidence type="ECO:0000313" key="4">
    <source>
        <dbReference type="EMBL" id="SEK32285.1"/>
    </source>
</evidence>
<dbReference type="SUPFAM" id="SSF51161">
    <property type="entry name" value="Trimeric LpxA-like enzymes"/>
    <property type="match status" value="1"/>
</dbReference>
<evidence type="ECO:0000256" key="1">
    <source>
        <dbReference type="ARBA" id="ARBA00022679"/>
    </source>
</evidence>
<evidence type="ECO:0000313" key="5">
    <source>
        <dbReference type="Proteomes" id="UP000182321"/>
    </source>
</evidence>
<dbReference type="InterPro" id="IPR050065">
    <property type="entry name" value="GlmU-like"/>
</dbReference>
<dbReference type="RefSeq" id="WP_074789023.1">
    <property type="nucleotide sequence ID" value="NZ_FNZX01000004.1"/>
</dbReference>
<dbReference type="Gene3D" id="2.160.10.10">
    <property type="entry name" value="Hexapeptide repeat proteins"/>
    <property type="match status" value="1"/>
</dbReference>
<dbReference type="CDD" id="cd05636">
    <property type="entry name" value="LbH_G1P_TT_C_like"/>
    <property type="match status" value="1"/>
</dbReference>
<dbReference type="InterPro" id="IPR056729">
    <property type="entry name" value="GMPPB_C"/>
</dbReference>
<gene>
    <name evidence="4" type="ORF">SAMN02910377_00588</name>
</gene>
<dbReference type="AlphaFoldDB" id="A0A1H7G931"/>
<name>A0A1H7G931_9FIRM</name>
<organism evidence="4 5">
    <name type="scientific">Pseudobutyrivibrio ruminis</name>
    <dbReference type="NCBI Taxonomy" id="46206"/>
    <lineage>
        <taxon>Bacteria</taxon>
        <taxon>Bacillati</taxon>
        <taxon>Bacillota</taxon>
        <taxon>Clostridia</taxon>
        <taxon>Lachnospirales</taxon>
        <taxon>Lachnospiraceae</taxon>
        <taxon>Pseudobutyrivibrio</taxon>
    </lineage>
</organism>
<reference evidence="5" key="1">
    <citation type="submission" date="2016-10" db="EMBL/GenBank/DDBJ databases">
        <authorList>
            <person name="Varghese N."/>
        </authorList>
    </citation>
    <scope>NUCLEOTIDE SEQUENCE [LARGE SCALE GENOMIC DNA]</scope>
    <source>
        <strain evidence="5">ACV-9</strain>
    </source>
</reference>
<dbReference type="PANTHER" id="PTHR43584:SF8">
    <property type="entry name" value="N-ACETYLMURAMATE ALPHA-1-PHOSPHATE URIDYLYLTRANSFERASE"/>
    <property type="match status" value="1"/>
</dbReference>
<dbReference type="EMBL" id="FNZX01000004">
    <property type="protein sequence ID" value="SEK32285.1"/>
    <property type="molecule type" value="Genomic_DNA"/>
</dbReference>
<protein>
    <recommendedName>
        <fullName evidence="3">Mannose-1-phosphate guanyltransferase C-terminal domain-containing protein</fullName>
    </recommendedName>
</protein>
<evidence type="ECO:0000256" key="2">
    <source>
        <dbReference type="ARBA" id="ARBA00023315"/>
    </source>
</evidence>
<feature type="domain" description="Mannose-1-phosphate guanyltransferase C-terminal" evidence="3">
    <location>
        <begin position="72"/>
        <end position="196"/>
    </location>
</feature>
<proteinExistence type="predicted"/>
<evidence type="ECO:0000259" key="3">
    <source>
        <dbReference type="Pfam" id="PF25087"/>
    </source>
</evidence>
<accession>A0A1H7G931</accession>
<dbReference type="GO" id="GO:0016779">
    <property type="term" value="F:nucleotidyltransferase activity"/>
    <property type="evidence" value="ECO:0007669"/>
    <property type="project" value="UniProtKB-ARBA"/>
</dbReference>
<sequence>MEQTKIKSMYNLDETIAKDLFDGKEYPWEILPEISEFIKKLGPTLDPEKFEKRGEDVWVAKSAKVFDSAYLNGPLIIDEDAEVRQCAFIRGSAIVGKNCVVGNSTELKNVVLFNNVQVPHYNYVGDSVLGYKSHMGAGSITSNVKQDKTLVVVKSRDGEKIETGLKKFGAMLGDNVEVGCNSVLNPGTVVCPRSNVYPLSSVRGVVEADSIFKSQDNIVKKN</sequence>
<dbReference type="eggNOG" id="COG1207">
    <property type="taxonomic scope" value="Bacteria"/>
</dbReference>
<dbReference type="InterPro" id="IPR011004">
    <property type="entry name" value="Trimer_LpxA-like_sf"/>
</dbReference>
<keyword evidence="2" id="KW-0012">Acyltransferase</keyword>
<keyword evidence="5" id="KW-1185">Reference proteome</keyword>
<dbReference type="PANTHER" id="PTHR43584">
    <property type="entry name" value="NUCLEOTIDYL TRANSFERASE"/>
    <property type="match status" value="1"/>
</dbReference>
<dbReference type="Pfam" id="PF25087">
    <property type="entry name" value="GMPPB_C"/>
    <property type="match status" value="1"/>
</dbReference>
<keyword evidence="1" id="KW-0808">Transferase</keyword>
<dbReference type="GO" id="GO:0016746">
    <property type="term" value="F:acyltransferase activity"/>
    <property type="evidence" value="ECO:0007669"/>
    <property type="project" value="UniProtKB-KW"/>
</dbReference>